<dbReference type="InterPro" id="IPR004360">
    <property type="entry name" value="Glyas_Fos-R_dOase_dom"/>
</dbReference>
<evidence type="ECO:0000313" key="4">
    <source>
        <dbReference type="Proteomes" id="UP000277007"/>
    </source>
</evidence>
<dbReference type="Gene3D" id="3.10.180.10">
    <property type="entry name" value="2,3-Dihydroxybiphenyl 1,2-Dioxygenase, domain 1"/>
    <property type="match status" value="1"/>
</dbReference>
<keyword evidence="3" id="KW-0456">Lyase</keyword>
<dbReference type="Pfam" id="PF00903">
    <property type="entry name" value="Glyoxalase"/>
    <property type="match status" value="1"/>
</dbReference>
<dbReference type="GO" id="GO:0046491">
    <property type="term" value="P:L-methylmalonyl-CoA metabolic process"/>
    <property type="evidence" value="ECO:0007669"/>
    <property type="project" value="TreeGrafter"/>
</dbReference>
<dbReference type="GO" id="GO:0004462">
    <property type="term" value="F:lactoylglutathione lyase activity"/>
    <property type="evidence" value="ECO:0007669"/>
    <property type="project" value="InterPro"/>
</dbReference>
<dbReference type="PROSITE" id="PS00934">
    <property type="entry name" value="GLYOXALASE_I_1"/>
    <property type="match status" value="1"/>
</dbReference>
<organism evidence="3 4">
    <name type="scientific">Azospirillum griseum</name>
    <dbReference type="NCBI Taxonomy" id="2496639"/>
    <lineage>
        <taxon>Bacteria</taxon>
        <taxon>Pseudomonadati</taxon>
        <taxon>Pseudomonadota</taxon>
        <taxon>Alphaproteobacteria</taxon>
        <taxon>Rhodospirillales</taxon>
        <taxon>Azospirillaceae</taxon>
        <taxon>Azospirillum</taxon>
    </lineage>
</organism>
<sequence length="164" mass="17647">MPASPAIADSHARHDHINVIVRDMKRAVAFYRTVFGMTVTLNQTLGGPWFEALLERPGATADCVILVNADRRLRIELLRFPDRDGVPDGPQAIGHFAVAVDDLHAVRDRALAAGATAVGPVVTVPDSVLPRGKLMCYLRDPDGALFELAQYPEPIPAPPAAPTP</sequence>
<keyword evidence="4" id="KW-1185">Reference proteome</keyword>
<dbReference type="SUPFAM" id="SSF54593">
    <property type="entry name" value="Glyoxalase/Bleomycin resistance protein/Dihydroxybiphenyl dioxygenase"/>
    <property type="match status" value="1"/>
</dbReference>
<keyword evidence="1" id="KW-0479">Metal-binding</keyword>
<protein>
    <submittedName>
        <fullName evidence="3">Lactoylglutathione lyase</fullName>
    </submittedName>
</protein>
<evidence type="ECO:0000313" key="3">
    <source>
        <dbReference type="EMBL" id="RTR17390.1"/>
    </source>
</evidence>
<name>A0A431VDR5_9PROT</name>
<dbReference type="InterPro" id="IPR029068">
    <property type="entry name" value="Glyas_Bleomycin-R_OHBP_Dase"/>
</dbReference>
<reference evidence="3 4" key="1">
    <citation type="submission" date="2018-12" db="EMBL/GenBank/DDBJ databases">
        <authorList>
            <person name="Yang Y."/>
        </authorList>
    </citation>
    <scope>NUCLEOTIDE SEQUENCE [LARGE SCALE GENOMIC DNA]</scope>
    <source>
        <strain evidence="3 4">L-25-5w-1</strain>
    </source>
</reference>
<dbReference type="EMBL" id="RXMA01000019">
    <property type="protein sequence ID" value="RTR17390.1"/>
    <property type="molecule type" value="Genomic_DNA"/>
</dbReference>
<gene>
    <name evidence="3" type="ORF">EJ903_17990</name>
</gene>
<accession>A0A431VDR5</accession>
<feature type="domain" description="VOC" evidence="2">
    <location>
        <begin position="13"/>
        <end position="151"/>
    </location>
</feature>
<evidence type="ECO:0000259" key="2">
    <source>
        <dbReference type="PROSITE" id="PS51819"/>
    </source>
</evidence>
<dbReference type="GO" id="GO:0046872">
    <property type="term" value="F:metal ion binding"/>
    <property type="evidence" value="ECO:0007669"/>
    <property type="project" value="UniProtKB-KW"/>
</dbReference>
<dbReference type="OrthoDB" id="7187210at2"/>
<evidence type="ECO:0000256" key="1">
    <source>
        <dbReference type="ARBA" id="ARBA00022723"/>
    </source>
</evidence>
<dbReference type="RefSeq" id="WP_126618008.1">
    <property type="nucleotide sequence ID" value="NZ_JBHUCY010000031.1"/>
</dbReference>
<dbReference type="InterPro" id="IPR051785">
    <property type="entry name" value="MMCE/EMCE_epimerase"/>
</dbReference>
<dbReference type="Proteomes" id="UP000277007">
    <property type="component" value="Unassembled WGS sequence"/>
</dbReference>
<dbReference type="PANTHER" id="PTHR43048">
    <property type="entry name" value="METHYLMALONYL-COA EPIMERASE"/>
    <property type="match status" value="1"/>
</dbReference>
<comment type="caution">
    <text evidence="3">The sequence shown here is derived from an EMBL/GenBank/DDBJ whole genome shotgun (WGS) entry which is preliminary data.</text>
</comment>
<proteinExistence type="predicted"/>
<dbReference type="InterPro" id="IPR037523">
    <property type="entry name" value="VOC_core"/>
</dbReference>
<dbReference type="AlphaFoldDB" id="A0A431VDR5"/>
<dbReference type="InterPro" id="IPR018146">
    <property type="entry name" value="Glyoxalase_1_CS"/>
</dbReference>
<dbReference type="GO" id="GO:0004493">
    <property type="term" value="F:methylmalonyl-CoA epimerase activity"/>
    <property type="evidence" value="ECO:0007669"/>
    <property type="project" value="TreeGrafter"/>
</dbReference>
<dbReference type="PANTHER" id="PTHR43048:SF5">
    <property type="entry name" value="BLR5325 PROTEIN"/>
    <property type="match status" value="1"/>
</dbReference>
<dbReference type="PROSITE" id="PS51819">
    <property type="entry name" value="VOC"/>
    <property type="match status" value="1"/>
</dbReference>